<feature type="domain" description="PurM-like C-terminal" evidence="3">
    <location>
        <begin position="160"/>
        <end position="310"/>
    </location>
</feature>
<dbReference type="Pfam" id="PF02769">
    <property type="entry name" value="AIRS_C"/>
    <property type="match status" value="1"/>
</dbReference>
<keyword evidence="5" id="KW-1185">Reference proteome</keyword>
<evidence type="ECO:0000259" key="3">
    <source>
        <dbReference type="Pfam" id="PF02769"/>
    </source>
</evidence>
<dbReference type="Proteomes" id="UP000070352">
    <property type="component" value="Unassembled WGS sequence"/>
</dbReference>
<evidence type="ECO:0000313" key="5">
    <source>
        <dbReference type="Proteomes" id="UP000070352"/>
    </source>
</evidence>
<dbReference type="GO" id="GO:0051604">
    <property type="term" value="P:protein maturation"/>
    <property type="evidence" value="ECO:0007669"/>
    <property type="project" value="TreeGrafter"/>
</dbReference>
<dbReference type="InterPro" id="IPR036676">
    <property type="entry name" value="PurM-like_C_sf"/>
</dbReference>
<proteinExistence type="inferred from homology"/>
<dbReference type="InterPro" id="IPR036921">
    <property type="entry name" value="PurM-like_N_sf"/>
</dbReference>
<dbReference type="STRING" id="1413211.U473_10760"/>
<gene>
    <name evidence="4" type="ORF">U473_10760</name>
</gene>
<dbReference type="InterPro" id="IPR010918">
    <property type="entry name" value="PurM-like_C_dom"/>
</dbReference>
<comment type="similarity">
    <text evidence="1">Belongs to the HypE family.</text>
</comment>
<dbReference type="AlphaFoldDB" id="A0A135L605"/>
<dbReference type="SUPFAM" id="SSF55326">
    <property type="entry name" value="PurM N-terminal domain-like"/>
    <property type="match status" value="1"/>
</dbReference>
<dbReference type="NCBIfam" id="TIGR02124">
    <property type="entry name" value="hypE"/>
    <property type="match status" value="1"/>
</dbReference>
<name>A0A135L605_9BACI</name>
<dbReference type="CDD" id="cd02197">
    <property type="entry name" value="HypE"/>
    <property type="match status" value="1"/>
</dbReference>
<feature type="domain" description="PurM-like N-terminal" evidence="2">
    <location>
        <begin position="37"/>
        <end position="147"/>
    </location>
</feature>
<dbReference type="Gene3D" id="3.90.650.10">
    <property type="entry name" value="PurM-like C-terminal domain"/>
    <property type="match status" value="1"/>
</dbReference>
<dbReference type="InterPro" id="IPR016188">
    <property type="entry name" value="PurM-like_N"/>
</dbReference>
<comment type="caution">
    <text evidence="4">The sequence shown here is derived from an EMBL/GenBank/DDBJ whole genome shotgun (WGS) entry which is preliminary data.</text>
</comment>
<dbReference type="Pfam" id="PF00586">
    <property type="entry name" value="AIRS"/>
    <property type="match status" value="1"/>
</dbReference>
<dbReference type="SUPFAM" id="SSF56042">
    <property type="entry name" value="PurM C-terminal domain-like"/>
    <property type="match status" value="1"/>
</dbReference>
<dbReference type="RefSeq" id="WP_068726176.1">
    <property type="nucleotide sequence ID" value="NZ_LSKU01000001.1"/>
</dbReference>
<dbReference type="PANTHER" id="PTHR30303:SF0">
    <property type="entry name" value="CARBAMOYL DEHYDRATASE HYPE"/>
    <property type="match status" value="1"/>
</dbReference>
<evidence type="ECO:0000313" key="4">
    <source>
        <dbReference type="EMBL" id="KXG44438.1"/>
    </source>
</evidence>
<sequence length="338" mass="36531">MNDRISLAHGDGGELAHQLIQEVFVDTFGHQEQAKLDAAILSIAHSRIAISTDSFVIKPLFFPGGDIGKLAVTGTVNDLAVSGATPKFLTASFIIEEGFPIVDLKKIVQSMVEEAKKADVRIVAGDTKVVEKGSADGLYINTTGIGWIDEHHTVKPESMQEGDSIVISGTIGDHGIAILSARGDLGIQTEVQSDCVTLNHMIAEVLQAVNHVRIMRDPTRGGLATTLVEICEDFNVTMEIDEMLLPVRREVQGACDILGYEPFYLANEGKVIIIVGKEDEGKVLSILHQYEIGKEAKVIGKVIGKGKGKGKGRLFLRTPLGSTRRLDRLSGMLLPRIC</sequence>
<dbReference type="PANTHER" id="PTHR30303">
    <property type="entry name" value="HYDROGENASE ISOENZYMES FORMATION PROTEIN HYPE"/>
    <property type="match status" value="1"/>
</dbReference>
<dbReference type="EMBL" id="LSKU01000001">
    <property type="protein sequence ID" value="KXG44438.1"/>
    <property type="molecule type" value="Genomic_DNA"/>
</dbReference>
<dbReference type="Gene3D" id="3.30.1330.10">
    <property type="entry name" value="PurM-like, N-terminal domain"/>
    <property type="match status" value="1"/>
</dbReference>
<reference evidence="4 5" key="1">
    <citation type="submission" date="2016-02" db="EMBL/GenBank/DDBJ databases">
        <title>Draft Genome for Tepidibacillus decaturensis nov. sp. Strain Z9, an Anaerobic, Moderately Thermophilic and Heterotrophic Bacterium from Deep Subsurface of the Illinois Basin, USA.</title>
        <authorList>
            <person name="Dong Y."/>
            <person name="Chang J.Y."/>
            <person name="Sanford R."/>
            <person name="Fouke B.W."/>
        </authorList>
    </citation>
    <scope>NUCLEOTIDE SEQUENCE [LARGE SCALE GENOMIC DNA]</scope>
    <source>
        <strain evidence="4 5">Z9</strain>
    </source>
</reference>
<evidence type="ECO:0000259" key="2">
    <source>
        <dbReference type="Pfam" id="PF00586"/>
    </source>
</evidence>
<accession>A0A135L605</accession>
<dbReference type="OrthoDB" id="9801934at2"/>
<organism evidence="4 5">
    <name type="scientific">Tepidibacillus decaturensis</name>
    <dbReference type="NCBI Taxonomy" id="1413211"/>
    <lineage>
        <taxon>Bacteria</taxon>
        <taxon>Bacillati</taxon>
        <taxon>Bacillota</taxon>
        <taxon>Bacilli</taxon>
        <taxon>Bacillales</taxon>
        <taxon>Bacillaceae</taxon>
        <taxon>Tepidibacillus</taxon>
    </lineage>
</organism>
<dbReference type="InterPro" id="IPR011854">
    <property type="entry name" value="HypE"/>
</dbReference>
<protein>
    <submittedName>
        <fullName evidence="4">Hydrogenase expression/formation protein HypE</fullName>
    </submittedName>
</protein>
<evidence type="ECO:0000256" key="1">
    <source>
        <dbReference type="ARBA" id="ARBA00006243"/>
    </source>
</evidence>
<dbReference type="PIRSF" id="PIRSF005644">
    <property type="entry name" value="Hdrgns_mtr_HypE"/>
    <property type="match status" value="1"/>
</dbReference>